<dbReference type="InterPro" id="IPR011010">
    <property type="entry name" value="DNA_brk_join_enz"/>
</dbReference>
<dbReference type="Pfam" id="PF00589">
    <property type="entry name" value="Phage_integrase"/>
    <property type="match status" value="1"/>
</dbReference>
<evidence type="ECO:0000256" key="4">
    <source>
        <dbReference type="ARBA" id="ARBA00023172"/>
    </source>
</evidence>
<dbReference type="InterPro" id="IPR013762">
    <property type="entry name" value="Integrase-like_cat_sf"/>
</dbReference>
<dbReference type="InterPro" id="IPR002104">
    <property type="entry name" value="Integrase_catalytic"/>
</dbReference>
<feature type="domain" description="Core-binding (CB)" evidence="7">
    <location>
        <begin position="64"/>
        <end position="143"/>
    </location>
</feature>
<evidence type="ECO:0000259" key="6">
    <source>
        <dbReference type="PROSITE" id="PS51898"/>
    </source>
</evidence>
<dbReference type="OrthoDB" id="7873969at2"/>
<dbReference type="PANTHER" id="PTHR30629">
    <property type="entry name" value="PROPHAGE INTEGRASE"/>
    <property type="match status" value="1"/>
</dbReference>
<dbReference type="Proteomes" id="UP000194931">
    <property type="component" value="Unassembled WGS sequence"/>
</dbReference>
<evidence type="ECO:0000256" key="3">
    <source>
        <dbReference type="ARBA" id="ARBA00023125"/>
    </source>
</evidence>
<sequence>MAVFRLRYVQTVMKNGRPHYYFRRPGYPRKVLPGYAGSAEFMKAYAEAMAGETIEVGSASTISGSMKALAIAWRASSQFKGLRPESRKTYIRLMDGFLAIHGDKSVKNAQPKHILAILEGMSDTPAQANALRNVLRQMFQFAFNHGWRADNPVRDVQKLRYKKKPFPTWTEEDIAAFEAHWPANTRARLGLALLLYTGQRRSDVIRMGPQHASGDGIDVVQVKTGTQLHIPMHPELKEVLEQHPSDREAFLMTQQGKPFASGNAFYNWFKECAVKAGIQAKLGPHGLRKAAARRLAEAGCTTHQIAAITGHKSLVEIERYTKEVSQKLVAAEAVLRLGRPSRKD</sequence>
<organism evidence="8 9">
    <name type="scientific">Acetobacter okinawensis</name>
    <dbReference type="NCBI Taxonomy" id="1076594"/>
    <lineage>
        <taxon>Bacteria</taxon>
        <taxon>Pseudomonadati</taxon>
        <taxon>Pseudomonadota</taxon>
        <taxon>Alphaproteobacteria</taxon>
        <taxon>Acetobacterales</taxon>
        <taxon>Acetobacteraceae</taxon>
        <taxon>Acetobacter</taxon>
    </lineage>
</organism>
<dbReference type="Pfam" id="PF22022">
    <property type="entry name" value="Phage_int_M"/>
    <property type="match status" value="1"/>
</dbReference>
<gene>
    <name evidence="8" type="ORF">HK26_06190</name>
</gene>
<dbReference type="GO" id="GO:0015074">
    <property type="term" value="P:DNA integration"/>
    <property type="evidence" value="ECO:0007669"/>
    <property type="project" value="UniProtKB-KW"/>
</dbReference>
<dbReference type="InterPro" id="IPR044068">
    <property type="entry name" value="CB"/>
</dbReference>
<evidence type="ECO:0000259" key="7">
    <source>
        <dbReference type="PROSITE" id="PS51900"/>
    </source>
</evidence>
<dbReference type="GO" id="GO:0006310">
    <property type="term" value="P:DNA recombination"/>
    <property type="evidence" value="ECO:0007669"/>
    <property type="project" value="UniProtKB-KW"/>
</dbReference>
<dbReference type="GO" id="GO:0003677">
    <property type="term" value="F:DNA binding"/>
    <property type="evidence" value="ECO:0007669"/>
    <property type="project" value="UniProtKB-UniRule"/>
</dbReference>
<dbReference type="PROSITE" id="PS51900">
    <property type="entry name" value="CB"/>
    <property type="match status" value="1"/>
</dbReference>
<dbReference type="InterPro" id="IPR050808">
    <property type="entry name" value="Phage_Integrase"/>
</dbReference>
<evidence type="ECO:0000256" key="5">
    <source>
        <dbReference type="PROSITE-ProRule" id="PRU01248"/>
    </source>
</evidence>
<dbReference type="InterPro" id="IPR010998">
    <property type="entry name" value="Integrase_recombinase_N"/>
</dbReference>
<dbReference type="Gene3D" id="1.10.443.10">
    <property type="entry name" value="Intergrase catalytic core"/>
    <property type="match status" value="1"/>
</dbReference>
<evidence type="ECO:0000313" key="9">
    <source>
        <dbReference type="Proteomes" id="UP000194931"/>
    </source>
</evidence>
<evidence type="ECO:0000313" key="8">
    <source>
        <dbReference type="EMBL" id="OUJ11422.1"/>
    </source>
</evidence>
<comment type="similarity">
    <text evidence="1">Belongs to the 'phage' integrase family.</text>
</comment>
<protein>
    <recommendedName>
        <fullName evidence="10">Integrase</fullName>
    </recommendedName>
</protein>
<keyword evidence="4" id="KW-0233">DNA recombination</keyword>
<name>A0A252BSG5_9PROT</name>
<proteinExistence type="inferred from homology"/>
<evidence type="ECO:0000256" key="1">
    <source>
        <dbReference type="ARBA" id="ARBA00008857"/>
    </source>
</evidence>
<dbReference type="RefSeq" id="WP_086639760.1">
    <property type="nucleotide sequence ID" value="NZ_JOPJ01000028.1"/>
</dbReference>
<keyword evidence="3 5" id="KW-0238">DNA-binding</keyword>
<dbReference type="EMBL" id="JOPJ01000028">
    <property type="protein sequence ID" value="OUJ11422.1"/>
    <property type="molecule type" value="Genomic_DNA"/>
</dbReference>
<dbReference type="PROSITE" id="PS51898">
    <property type="entry name" value="TYR_RECOMBINASE"/>
    <property type="match status" value="1"/>
</dbReference>
<evidence type="ECO:0008006" key="10">
    <source>
        <dbReference type="Google" id="ProtNLM"/>
    </source>
</evidence>
<feature type="domain" description="Tyr recombinase" evidence="6">
    <location>
        <begin position="164"/>
        <end position="333"/>
    </location>
</feature>
<dbReference type="Gene3D" id="1.10.150.130">
    <property type="match status" value="1"/>
</dbReference>
<dbReference type="PANTHER" id="PTHR30629:SF2">
    <property type="entry name" value="PROPHAGE INTEGRASE INTS-RELATED"/>
    <property type="match status" value="1"/>
</dbReference>
<dbReference type="InterPro" id="IPR053876">
    <property type="entry name" value="Phage_int_M"/>
</dbReference>
<keyword evidence="9" id="KW-1185">Reference proteome</keyword>
<accession>A0A252BSG5</accession>
<dbReference type="SUPFAM" id="SSF56349">
    <property type="entry name" value="DNA breaking-rejoining enzymes"/>
    <property type="match status" value="1"/>
</dbReference>
<keyword evidence="2" id="KW-0229">DNA integration</keyword>
<reference evidence="9" key="1">
    <citation type="submission" date="2014-06" db="EMBL/GenBank/DDBJ databases">
        <authorList>
            <person name="Winans N.J."/>
            <person name="Newell P.D."/>
            <person name="Douglas A.E."/>
        </authorList>
    </citation>
    <scope>NUCLEOTIDE SEQUENCE [LARGE SCALE GENOMIC DNA]</scope>
</reference>
<dbReference type="AlphaFoldDB" id="A0A252BSG5"/>
<comment type="caution">
    <text evidence="8">The sequence shown here is derived from an EMBL/GenBank/DDBJ whole genome shotgun (WGS) entry which is preliminary data.</text>
</comment>
<evidence type="ECO:0000256" key="2">
    <source>
        <dbReference type="ARBA" id="ARBA00022908"/>
    </source>
</evidence>